<proteinExistence type="predicted"/>
<evidence type="ECO:0000259" key="2">
    <source>
        <dbReference type="Pfam" id="PF10882"/>
    </source>
</evidence>
<feature type="domain" description="Bacterial Pleckstrin homology" evidence="2">
    <location>
        <begin position="90"/>
        <end position="175"/>
    </location>
</feature>
<reference evidence="3" key="1">
    <citation type="journal article" date="2020" name="mSystems">
        <title>Genome- and Community-Level Interaction Insights into Carbon Utilization and Element Cycling Functions of Hydrothermarchaeota in Hydrothermal Sediment.</title>
        <authorList>
            <person name="Zhou Z."/>
            <person name="Liu Y."/>
            <person name="Xu W."/>
            <person name="Pan J."/>
            <person name="Luo Z.H."/>
            <person name="Li M."/>
        </authorList>
    </citation>
    <scope>NUCLEOTIDE SEQUENCE [LARGE SCALE GENOMIC DNA]</scope>
    <source>
        <strain evidence="3">SpSt-301</strain>
    </source>
</reference>
<feature type="transmembrane region" description="Helical" evidence="1">
    <location>
        <begin position="28"/>
        <end position="48"/>
    </location>
</feature>
<dbReference type="EMBL" id="DSMV01000157">
    <property type="protein sequence ID" value="HDW51601.1"/>
    <property type="molecule type" value="Genomic_DNA"/>
</dbReference>
<comment type="caution">
    <text evidence="3">The sequence shown here is derived from an EMBL/GenBank/DDBJ whole genome shotgun (WGS) entry which is preliminary data.</text>
</comment>
<keyword evidence="1" id="KW-0472">Membrane</keyword>
<dbReference type="Pfam" id="PF10882">
    <property type="entry name" value="bPH_5"/>
    <property type="match status" value="1"/>
</dbReference>
<evidence type="ECO:0000313" key="3">
    <source>
        <dbReference type="EMBL" id="HDW51601.1"/>
    </source>
</evidence>
<organism evidence="3">
    <name type="scientific">Ammonifex degensii</name>
    <dbReference type="NCBI Taxonomy" id="42838"/>
    <lineage>
        <taxon>Bacteria</taxon>
        <taxon>Bacillati</taxon>
        <taxon>Bacillota</taxon>
        <taxon>Clostridia</taxon>
        <taxon>Thermoanaerobacterales</taxon>
        <taxon>Thermoanaerobacteraceae</taxon>
        <taxon>Ammonifex</taxon>
    </lineage>
</organism>
<protein>
    <recommendedName>
        <fullName evidence="2">Bacterial Pleckstrin homology domain-containing protein</fullName>
    </recommendedName>
</protein>
<gene>
    <name evidence="3" type="ORF">ENQ35_02540</name>
</gene>
<keyword evidence="1" id="KW-0812">Transmembrane</keyword>
<evidence type="ECO:0000256" key="1">
    <source>
        <dbReference type="SAM" id="Phobius"/>
    </source>
</evidence>
<dbReference type="InterPro" id="IPR027783">
    <property type="entry name" value="Bacterial_PH-related"/>
</dbReference>
<keyword evidence="1" id="KW-1133">Transmembrane helix</keyword>
<feature type="transmembrane region" description="Helical" evidence="1">
    <location>
        <begin position="60"/>
        <end position="81"/>
    </location>
</feature>
<accession>A0A7C1F7X3</accession>
<name>A0A7C1F7X3_9THEO</name>
<sequence length="180" mass="20347">MNTSNIYKQNFEVAPVGGGIKFQIKGELLLCAFFTIFMLLLFISVSAIEARSMKDFLRGASRLVLLLGVGISVWGILLGGIHHSFRPRLYSLNAIGVTIKRAIRNVHIPYSEITRTTIVDSAPLWWGIGTPLDLDKPASAYVTRSERLLLIETAKRRYYLSPLEPEEMLRAIQQRLEEKK</sequence>
<dbReference type="AlphaFoldDB" id="A0A7C1F7X3"/>